<feature type="chain" id="PRO_5040926519" description="FYVE-type domain-containing protein" evidence="6">
    <location>
        <begin position="21"/>
        <end position="324"/>
    </location>
</feature>
<keyword evidence="3" id="KW-0862">Zinc</keyword>
<gene>
    <name evidence="8" type="ORF">ACHHYP_05131</name>
</gene>
<comment type="caution">
    <text evidence="8">The sequence shown here is derived from an EMBL/GenBank/DDBJ whole genome shotgun (WGS) entry which is preliminary data.</text>
</comment>
<keyword evidence="2 4" id="KW-0863">Zinc-finger</keyword>
<dbReference type="SUPFAM" id="SSF57903">
    <property type="entry name" value="FYVE/PHD zinc finger"/>
    <property type="match status" value="1"/>
</dbReference>
<accession>A0A1V9YZ42</accession>
<feature type="signal peptide" evidence="6">
    <location>
        <begin position="1"/>
        <end position="20"/>
    </location>
</feature>
<reference evidence="8 9" key="1">
    <citation type="journal article" date="2014" name="Genome Biol. Evol.">
        <title>The secreted proteins of Achlya hypogyna and Thraustotheca clavata identify the ancestral oomycete secretome and reveal gene acquisitions by horizontal gene transfer.</title>
        <authorList>
            <person name="Misner I."/>
            <person name="Blouin N."/>
            <person name="Leonard G."/>
            <person name="Richards T.A."/>
            <person name="Lane C.E."/>
        </authorList>
    </citation>
    <scope>NUCLEOTIDE SEQUENCE [LARGE SCALE GENOMIC DNA]</scope>
    <source>
        <strain evidence="8 9">ATCC 48635</strain>
    </source>
</reference>
<dbReference type="EMBL" id="JNBR01000567">
    <property type="protein sequence ID" value="OQR90927.1"/>
    <property type="molecule type" value="Genomic_DNA"/>
</dbReference>
<evidence type="ECO:0000256" key="6">
    <source>
        <dbReference type="SAM" id="SignalP"/>
    </source>
</evidence>
<organism evidence="8 9">
    <name type="scientific">Achlya hypogyna</name>
    <name type="common">Oomycete</name>
    <name type="synonym">Protoachlya hypogyna</name>
    <dbReference type="NCBI Taxonomy" id="1202772"/>
    <lineage>
        <taxon>Eukaryota</taxon>
        <taxon>Sar</taxon>
        <taxon>Stramenopiles</taxon>
        <taxon>Oomycota</taxon>
        <taxon>Saprolegniomycetes</taxon>
        <taxon>Saprolegniales</taxon>
        <taxon>Achlyaceae</taxon>
        <taxon>Achlya</taxon>
    </lineage>
</organism>
<evidence type="ECO:0000256" key="4">
    <source>
        <dbReference type="PROSITE-ProRule" id="PRU00091"/>
    </source>
</evidence>
<evidence type="ECO:0000313" key="8">
    <source>
        <dbReference type="EMBL" id="OQR90927.1"/>
    </source>
</evidence>
<feature type="region of interest" description="Disordered" evidence="5">
    <location>
        <begin position="194"/>
        <end position="239"/>
    </location>
</feature>
<dbReference type="AlphaFoldDB" id="A0A1V9YZ42"/>
<evidence type="ECO:0000256" key="1">
    <source>
        <dbReference type="ARBA" id="ARBA00022723"/>
    </source>
</evidence>
<evidence type="ECO:0000259" key="7">
    <source>
        <dbReference type="PROSITE" id="PS50178"/>
    </source>
</evidence>
<sequence length="324" mass="35328">MPRRRPTTIVLLLLPATAAGSSVLTTWLDTAKGYLSASAMLTPELRATRTCASVTLDWVPLPDAGHLYTLERRPDLANNWKWTALTVDEANAPLLFFNDTDIDNSREYTYRLHVRSRGLAPSEFTYAVAAPSSSCMEWRDLAAATVHSMRIRVDAVIATCARISCLLLAIHLVLLVLRGYLGLAAPARDHLRRSLAAPSPPPAPEPRRKKANSDVSCSSTENESDMEPPRLSHSQASSHAQLSASNVSSAMLSVTTTATNGALEVTGADGRCHGCRKKFGLFRKRRVCATCRHSLCRPCGIARTSPTVKRYICKPCLADARVTM</sequence>
<dbReference type="GO" id="GO:0008270">
    <property type="term" value="F:zinc ion binding"/>
    <property type="evidence" value="ECO:0007669"/>
    <property type="project" value="UniProtKB-KW"/>
</dbReference>
<dbReference type="PROSITE" id="PS50178">
    <property type="entry name" value="ZF_FYVE"/>
    <property type="match status" value="1"/>
</dbReference>
<dbReference type="OrthoDB" id="73440at2759"/>
<keyword evidence="1" id="KW-0479">Metal-binding</keyword>
<protein>
    <recommendedName>
        <fullName evidence="7">FYVE-type domain-containing protein</fullName>
    </recommendedName>
</protein>
<keyword evidence="6" id="KW-0732">Signal</keyword>
<dbReference type="CDD" id="cd00065">
    <property type="entry name" value="FYVE_like_SF"/>
    <property type="match status" value="1"/>
</dbReference>
<dbReference type="InterPro" id="IPR017455">
    <property type="entry name" value="Znf_FYVE-rel"/>
</dbReference>
<dbReference type="Gene3D" id="3.30.40.10">
    <property type="entry name" value="Zinc/RING finger domain, C3HC4 (zinc finger)"/>
    <property type="match status" value="1"/>
</dbReference>
<evidence type="ECO:0000313" key="9">
    <source>
        <dbReference type="Proteomes" id="UP000243579"/>
    </source>
</evidence>
<feature type="domain" description="FYVE-type" evidence="7">
    <location>
        <begin position="266"/>
        <end position="321"/>
    </location>
</feature>
<evidence type="ECO:0000256" key="2">
    <source>
        <dbReference type="ARBA" id="ARBA00022771"/>
    </source>
</evidence>
<keyword evidence="9" id="KW-1185">Reference proteome</keyword>
<evidence type="ECO:0000256" key="5">
    <source>
        <dbReference type="SAM" id="MobiDB-lite"/>
    </source>
</evidence>
<name>A0A1V9YZ42_ACHHY</name>
<evidence type="ECO:0000256" key="3">
    <source>
        <dbReference type="ARBA" id="ARBA00022833"/>
    </source>
</evidence>
<dbReference type="Proteomes" id="UP000243579">
    <property type="component" value="Unassembled WGS sequence"/>
</dbReference>
<proteinExistence type="predicted"/>
<dbReference type="InterPro" id="IPR013083">
    <property type="entry name" value="Znf_RING/FYVE/PHD"/>
</dbReference>
<dbReference type="InterPro" id="IPR011011">
    <property type="entry name" value="Znf_FYVE_PHD"/>
</dbReference>